<dbReference type="Pfam" id="PF02653">
    <property type="entry name" value="BPD_transp_2"/>
    <property type="match status" value="1"/>
</dbReference>
<dbReference type="EMBL" id="LAZR01038809">
    <property type="protein sequence ID" value="KKL18590.1"/>
    <property type="molecule type" value="Genomic_DNA"/>
</dbReference>
<organism evidence="7">
    <name type="scientific">marine sediment metagenome</name>
    <dbReference type="NCBI Taxonomy" id="412755"/>
    <lineage>
        <taxon>unclassified sequences</taxon>
        <taxon>metagenomes</taxon>
        <taxon>ecological metagenomes</taxon>
    </lineage>
</organism>
<evidence type="ECO:0000256" key="1">
    <source>
        <dbReference type="ARBA" id="ARBA00004651"/>
    </source>
</evidence>
<dbReference type="InterPro" id="IPR043428">
    <property type="entry name" value="LivM-like"/>
</dbReference>
<feature type="transmembrane region" description="Helical" evidence="6">
    <location>
        <begin position="108"/>
        <end position="130"/>
    </location>
</feature>
<comment type="subcellular location">
    <subcellularLocation>
        <location evidence="1">Cell membrane</location>
        <topology evidence="1">Multi-pass membrane protein</topology>
    </subcellularLocation>
</comment>
<dbReference type="PANTHER" id="PTHR30482">
    <property type="entry name" value="HIGH-AFFINITY BRANCHED-CHAIN AMINO ACID TRANSPORT SYSTEM PERMEASE"/>
    <property type="match status" value="1"/>
</dbReference>
<dbReference type="GO" id="GO:0015658">
    <property type="term" value="F:branched-chain amino acid transmembrane transporter activity"/>
    <property type="evidence" value="ECO:0007669"/>
    <property type="project" value="InterPro"/>
</dbReference>
<sequence>MRPLAAVAPRQEILQGRVVSLDLEETMIALGISAFMTSLGGTFYANFIYYLHPNIMFGMNFSIELILRPIVGGMGTVLGPVLGSFILTPLSEISRVYFRKGGLEGLHLVLYGILTVLIVLFMRRGVLVYVKKLLNPILKLEGESK</sequence>
<protein>
    <recommendedName>
        <fullName evidence="8">Branched-chain amino acid ABC transporter permease</fullName>
    </recommendedName>
</protein>
<evidence type="ECO:0000256" key="6">
    <source>
        <dbReference type="SAM" id="Phobius"/>
    </source>
</evidence>
<feature type="transmembrane region" description="Helical" evidence="6">
    <location>
        <begin position="27"/>
        <end position="49"/>
    </location>
</feature>
<dbReference type="PANTHER" id="PTHR30482:SF10">
    <property type="entry name" value="HIGH-AFFINITY BRANCHED-CHAIN AMINO ACID TRANSPORT PROTEIN BRAE"/>
    <property type="match status" value="1"/>
</dbReference>
<keyword evidence="2" id="KW-1003">Cell membrane</keyword>
<comment type="caution">
    <text evidence="7">The sequence shown here is derived from an EMBL/GenBank/DDBJ whole genome shotgun (WGS) entry which is preliminary data.</text>
</comment>
<evidence type="ECO:0000256" key="5">
    <source>
        <dbReference type="ARBA" id="ARBA00023136"/>
    </source>
</evidence>
<keyword evidence="4 6" id="KW-1133">Transmembrane helix</keyword>
<evidence type="ECO:0000313" key="7">
    <source>
        <dbReference type="EMBL" id="KKL18590.1"/>
    </source>
</evidence>
<evidence type="ECO:0000256" key="2">
    <source>
        <dbReference type="ARBA" id="ARBA00022475"/>
    </source>
</evidence>
<name>A0A0F9BA95_9ZZZZ</name>
<feature type="transmembrane region" description="Helical" evidence="6">
    <location>
        <begin position="70"/>
        <end position="88"/>
    </location>
</feature>
<accession>A0A0F9BA95</accession>
<evidence type="ECO:0000256" key="3">
    <source>
        <dbReference type="ARBA" id="ARBA00022692"/>
    </source>
</evidence>
<evidence type="ECO:0008006" key="8">
    <source>
        <dbReference type="Google" id="ProtNLM"/>
    </source>
</evidence>
<dbReference type="AlphaFoldDB" id="A0A0F9BA95"/>
<dbReference type="InterPro" id="IPR001851">
    <property type="entry name" value="ABC_transp_permease"/>
</dbReference>
<proteinExistence type="predicted"/>
<reference evidence="7" key="1">
    <citation type="journal article" date="2015" name="Nature">
        <title>Complex archaea that bridge the gap between prokaryotes and eukaryotes.</title>
        <authorList>
            <person name="Spang A."/>
            <person name="Saw J.H."/>
            <person name="Jorgensen S.L."/>
            <person name="Zaremba-Niedzwiedzka K."/>
            <person name="Martijn J."/>
            <person name="Lind A.E."/>
            <person name="van Eijk R."/>
            <person name="Schleper C."/>
            <person name="Guy L."/>
            <person name="Ettema T.J."/>
        </authorList>
    </citation>
    <scope>NUCLEOTIDE SEQUENCE</scope>
</reference>
<keyword evidence="3 6" id="KW-0812">Transmembrane</keyword>
<gene>
    <name evidence="7" type="ORF">LCGC14_2474000</name>
</gene>
<evidence type="ECO:0000256" key="4">
    <source>
        <dbReference type="ARBA" id="ARBA00022989"/>
    </source>
</evidence>
<keyword evidence="5 6" id="KW-0472">Membrane</keyword>
<dbReference type="GO" id="GO:0005886">
    <property type="term" value="C:plasma membrane"/>
    <property type="evidence" value="ECO:0007669"/>
    <property type="project" value="UniProtKB-SubCell"/>
</dbReference>